<gene>
    <name evidence="1" type="ORF">METZ01_LOCUS265783</name>
</gene>
<sequence>MIHSESFGRAFWLDDDNEVCSAPWRKDGTVDTANMDYVSEWQDMEGVDIMRLMDIVKRLIDDKMSRYSENITRYAANITKEQLKAIKGNML</sequence>
<accession>A0A382JMF8</accession>
<protein>
    <submittedName>
        <fullName evidence="1">Uncharacterized protein</fullName>
    </submittedName>
</protein>
<dbReference type="AlphaFoldDB" id="A0A382JMF8"/>
<organism evidence="1">
    <name type="scientific">marine metagenome</name>
    <dbReference type="NCBI Taxonomy" id="408172"/>
    <lineage>
        <taxon>unclassified sequences</taxon>
        <taxon>metagenomes</taxon>
        <taxon>ecological metagenomes</taxon>
    </lineage>
</organism>
<dbReference type="EMBL" id="UINC01075088">
    <property type="protein sequence ID" value="SVC12929.1"/>
    <property type="molecule type" value="Genomic_DNA"/>
</dbReference>
<reference evidence="1" key="1">
    <citation type="submission" date="2018-05" db="EMBL/GenBank/DDBJ databases">
        <authorList>
            <person name="Lanie J.A."/>
            <person name="Ng W.-L."/>
            <person name="Kazmierczak K.M."/>
            <person name="Andrzejewski T.M."/>
            <person name="Davidsen T.M."/>
            <person name="Wayne K.J."/>
            <person name="Tettelin H."/>
            <person name="Glass J.I."/>
            <person name="Rusch D."/>
            <person name="Podicherti R."/>
            <person name="Tsui H.-C.T."/>
            <person name="Winkler M.E."/>
        </authorList>
    </citation>
    <scope>NUCLEOTIDE SEQUENCE</scope>
</reference>
<evidence type="ECO:0000313" key="1">
    <source>
        <dbReference type="EMBL" id="SVC12929.1"/>
    </source>
</evidence>
<proteinExistence type="predicted"/>
<name>A0A382JMF8_9ZZZZ</name>